<dbReference type="Proteomes" id="UP000321196">
    <property type="component" value="Unassembled WGS sequence"/>
</dbReference>
<evidence type="ECO:0000313" key="3">
    <source>
        <dbReference type="Proteomes" id="UP000321196"/>
    </source>
</evidence>
<protein>
    <submittedName>
        <fullName evidence="2">Uncharacterized protein</fullName>
    </submittedName>
</protein>
<feature type="region of interest" description="Disordered" evidence="1">
    <location>
        <begin position="1"/>
        <end position="23"/>
    </location>
</feature>
<evidence type="ECO:0000313" key="2">
    <source>
        <dbReference type="EMBL" id="TXK04491.1"/>
    </source>
</evidence>
<comment type="caution">
    <text evidence="2">The sequence shown here is derived from an EMBL/GenBank/DDBJ whole genome shotgun (WGS) entry which is preliminary data.</text>
</comment>
<name>A0A5C8HNU7_9MICO</name>
<keyword evidence="3" id="KW-1185">Reference proteome</keyword>
<reference evidence="2 3" key="1">
    <citation type="submission" date="2019-08" db="EMBL/GenBank/DDBJ databases">
        <authorList>
            <person name="Dong K."/>
        </authorList>
    </citation>
    <scope>NUCLEOTIDE SEQUENCE [LARGE SCALE GENOMIC DNA]</scope>
    <source>
        <strain evidence="2 3">M4-8</strain>
    </source>
</reference>
<dbReference type="EMBL" id="VRSW01000002">
    <property type="protein sequence ID" value="TXK04491.1"/>
    <property type="molecule type" value="Genomic_DNA"/>
</dbReference>
<gene>
    <name evidence="2" type="ORF">FVP60_07305</name>
</gene>
<sequence>MTNQNDETPPPSRQRRAAGHPHVAVRISRSGGVAGITRRWQAEAPRGDEAQWVAAIEDCPWEEAVGYDDHASRADDFMWRIVAVIRHDERSITLPDEYVTGPWQHLVGVVRDASTR</sequence>
<organism evidence="2 3">
    <name type="scientific">Microbacterium mitrae</name>
    <dbReference type="NCBI Taxonomy" id="664640"/>
    <lineage>
        <taxon>Bacteria</taxon>
        <taxon>Bacillati</taxon>
        <taxon>Actinomycetota</taxon>
        <taxon>Actinomycetes</taxon>
        <taxon>Micrococcales</taxon>
        <taxon>Microbacteriaceae</taxon>
        <taxon>Microbacterium</taxon>
    </lineage>
</organism>
<accession>A0A5C8HNU7</accession>
<dbReference type="RefSeq" id="WP_147825626.1">
    <property type="nucleotide sequence ID" value="NZ_BAAARG010000002.1"/>
</dbReference>
<dbReference type="AlphaFoldDB" id="A0A5C8HNU7"/>
<proteinExistence type="predicted"/>
<evidence type="ECO:0000256" key="1">
    <source>
        <dbReference type="SAM" id="MobiDB-lite"/>
    </source>
</evidence>
<dbReference type="OrthoDB" id="4947318at2"/>